<comment type="caution">
    <text evidence="2">The sequence shown here is derived from an EMBL/GenBank/DDBJ whole genome shotgun (WGS) entry which is preliminary data.</text>
</comment>
<gene>
    <name evidence="2" type="ORF">HU747_10555</name>
</gene>
<evidence type="ECO:0000313" key="2">
    <source>
        <dbReference type="EMBL" id="MBC3476038.1"/>
    </source>
</evidence>
<dbReference type="Pfam" id="PF06980">
    <property type="entry name" value="DUF1302"/>
    <property type="match status" value="1"/>
</dbReference>
<evidence type="ECO:0000256" key="1">
    <source>
        <dbReference type="SAM" id="SignalP"/>
    </source>
</evidence>
<evidence type="ECO:0000313" key="3">
    <source>
        <dbReference type="Proteomes" id="UP000628086"/>
    </source>
</evidence>
<dbReference type="EMBL" id="JABWRS010000006">
    <property type="protein sequence ID" value="MBC3476038.1"/>
    <property type="molecule type" value="Genomic_DNA"/>
</dbReference>
<dbReference type="RefSeq" id="WP_186598632.1">
    <property type="nucleotide sequence ID" value="NZ_JABWRR010000004.1"/>
</dbReference>
<dbReference type="InterPro" id="IPR010727">
    <property type="entry name" value="DUF1302"/>
</dbReference>
<organism evidence="2 3">
    <name type="scientific">Pseudomonas taiwanensis</name>
    <dbReference type="NCBI Taxonomy" id="470150"/>
    <lineage>
        <taxon>Bacteria</taxon>
        <taxon>Pseudomonadati</taxon>
        <taxon>Pseudomonadota</taxon>
        <taxon>Gammaproteobacteria</taxon>
        <taxon>Pseudomonadales</taxon>
        <taxon>Pseudomonadaceae</taxon>
        <taxon>Pseudomonas</taxon>
    </lineage>
</organism>
<protein>
    <submittedName>
        <fullName evidence="2">DUF1302 domain-containing protein</fullName>
    </submittedName>
</protein>
<name>A0ABR6V6B1_9PSED</name>
<sequence length="620" mass="66635">MKKTMTGVAGPRLRVLPLGVSLALAATSAQAVTFNIGEIEGRFDTSLSIGASWAMDSPDRAFIGTRNGGTASTQTSDDGRLNFKKGETFSKIFKGVHDLELKYGDTGVFVRGKYWYDFELKDEGRLLEDIDDNHRDMAAKSSGVELLDAFVYHNYTINDLPGTVRAGRQVVSWGESTFIQNGINSINPVDVSALRRPGSEVKEALIPVNMLYFNQGLTDSLSFEASYQLQWEKTVADNCGTFFSSDVVAKGCDNNMAINGSDFDRDVDGTGIPGGYGYVPRLSDKDPRNSGQFGVALRWMVPELNDTEFGVYAMNYHSRTPTSTWRVGRGALLDPVGGLAGQGGVSTARYYLEYPEDIRLYGLSFSTTVGATAVAGEISYRPNMPLSLNASDVSAAATLGAAATNPLVNAGLPVFQTGFASSAYGSLINGYVRKPFTQAQVTLTRTIDQLTFIGADRLTLVGEVGYSHIADLGATDGSDLRFGRSSVYGNGELSTAGSAPLLGGISGNNLCRQVANSANPDQCNSKGFYTADSWGYRVRAMLEYADLIGGVVLRPSVSFAHDVEGFGPTFNEGDKSVSIGVDAEYLNRYNLAISYTDYFGGDFNTNTDRDFLAVSLGVSF</sequence>
<proteinExistence type="predicted"/>
<feature type="signal peptide" evidence="1">
    <location>
        <begin position="1"/>
        <end position="31"/>
    </location>
</feature>
<keyword evidence="3" id="KW-1185">Reference proteome</keyword>
<dbReference type="Proteomes" id="UP000628086">
    <property type="component" value="Unassembled WGS sequence"/>
</dbReference>
<feature type="chain" id="PRO_5046657108" evidence="1">
    <location>
        <begin position="32"/>
        <end position="620"/>
    </location>
</feature>
<reference evidence="2 3" key="1">
    <citation type="journal article" date="2020" name="Microorganisms">
        <title>Reliable Identification of Environmental Pseudomonas Isolates Using the rpoD Gene.</title>
        <authorList>
            <consortium name="The Broad Institute Genome Sequencing Platform"/>
            <person name="Girard L."/>
            <person name="Lood C."/>
            <person name="Rokni-Zadeh H."/>
            <person name="van Noort V."/>
            <person name="Lavigne R."/>
            <person name="De Mot R."/>
        </authorList>
    </citation>
    <scope>NUCLEOTIDE SEQUENCE [LARGE SCALE GENOMIC DNA]</scope>
    <source>
        <strain evidence="2 3">RW7P2</strain>
    </source>
</reference>
<keyword evidence="1" id="KW-0732">Signal</keyword>
<accession>A0ABR6V6B1</accession>